<dbReference type="InterPro" id="IPR053714">
    <property type="entry name" value="Iso_Racemase_Enz_sf"/>
</dbReference>
<dbReference type="Gene3D" id="3.40.50.12500">
    <property type="match status" value="1"/>
</dbReference>
<dbReference type="PANTHER" id="PTHR28047:SF5">
    <property type="entry name" value="PROTEIN DCG1"/>
    <property type="match status" value="1"/>
</dbReference>
<organism evidence="2 3">
    <name type="scientific">Rhodosalinus sediminis</name>
    <dbReference type="NCBI Taxonomy" id="1940533"/>
    <lineage>
        <taxon>Bacteria</taxon>
        <taxon>Pseudomonadati</taxon>
        <taxon>Pseudomonadota</taxon>
        <taxon>Alphaproteobacteria</taxon>
        <taxon>Rhodobacterales</taxon>
        <taxon>Paracoccaceae</taxon>
        <taxon>Rhodosalinus</taxon>
    </lineage>
</organism>
<comment type="similarity">
    <text evidence="1">Belongs to the HyuE racemase family.</text>
</comment>
<dbReference type="AlphaFoldDB" id="A0A3D9BY80"/>
<keyword evidence="3" id="KW-1185">Reference proteome</keyword>
<proteinExistence type="inferred from homology"/>
<dbReference type="InterPro" id="IPR015942">
    <property type="entry name" value="Asp/Glu/hydantoin_racemase"/>
</dbReference>
<evidence type="ECO:0000313" key="2">
    <source>
        <dbReference type="EMBL" id="REC58464.1"/>
    </source>
</evidence>
<name>A0A3D9BY80_9RHOB</name>
<dbReference type="InterPro" id="IPR052186">
    <property type="entry name" value="Hydantoin_racemase-like"/>
</dbReference>
<evidence type="ECO:0000313" key="3">
    <source>
        <dbReference type="Proteomes" id="UP000257131"/>
    </source>
</evidence>
<reference evidence="2 3" key="1">
    <citation type="journal article" date="2017" name="Int. J. Syst. Evol. Microbiol.">
        <title>Rhodosalinus sediminis gen. nov., sp. nov., isolated from marine saltern.</title>
        <authorList>
            <person name="Guo L.Y."/>
            <person name="Ling S.K."/>
            <person name="Li C.M."/>
            <person name="Chen G.J."/>
            <person name="Du Z.J."/>
        </authorList>
    </citation>
    <scope>NUCLEOTIDE SEQUENCE [LARGE SCALE GENOMIC DNA]</scope>
    <source>
        <strain evidence="2 3">WDN1C137</strain>
    </source>
</reference>
<dbReference type="PANTHER" id="PTHR28047">
    <property type="entry name" value="PROTEIN DCG1"/>
    <property type="match status" value="1"/>
</dbReference>
<protein>
    <submittedName>
        <fullName evidence="2">Aspartate/glutamate racemase family protein</fullName>
    </submittedName>
</protein>
<dbReference type="GO" id="GO:0047661">
    <property type="term" value="F:amino-acid racemase activity"/>
    <property type="evidence" value="ECO:0007669"/>
    <property type="project" value="InterPro"/>
</dbReference>
<sequence length="238" mass="23482">MHIHVVNPNASAAMTEGIARAAEAAAPAGARVTTTGAAGGPLSIEGPVDGARAVPWMLERIEAAEARGADAPDAHVIACFDDTGLDAARCLARAPVVGIGEAAAHCATLVADRFAVVTSVPEALPVLRGNLARYGLAARCAGLRAAGVPVLDIDVGTPEALAAIRRETAAALTDDGAEAIVLGCAGMATLAADLSEEFGCPVIEGISAGLALAGALAGAGLRTSKRGAYAPPRAKAAP</sequence>
<comment type="caution">
    <text evidence="2">The sequence shown here is derived from an EMBL/GenBank/DDBJ whole genome shotgun (WGS) entry which is preliminary data.</text>
</comment>
<dbReference type="OrthoDB" id="9791723at2"/>
<accession>A0A3D9BY80</accession>
<dbReference type="EMBL" id="QOHR01000002">
    <property type="protein sequence ID" value="REC58464.1"/>
    <property type="molecule type" value="Genomic_DNA"/>
</dbReference>
<gene>
    <name evidence="2" type="ORF">DRV84_02560</name>
</gene>
<dbReference type="Pfam" id="PF01177">
    <property type="entry name" value="Asp_Glu_race"/>
    <property type="match status" value="1"/>
</dbReference>
<evidence type="ECO:0000256" key="1">
    <source>
        <dbReference type="ARBA" id="ARBA00038414"/>
    </source>
</evidence>
<dbReference type="Proteomes" id="UP000257131">
    <property type="component" value="Unassembled WGS sequence"/>
</dbReference>
<dbReference type="RefSeq" id="WP_115978295.1">
    <property type="nucleotide sequence ID" value="NZ_QOHR01000002.1"/>
</dbReference>